<gene>
    <name evidence="8" type="ordered locus">Slip_1989</name>
</gene>
<dbReference type="AlphaFoldDB" id="D7CPW2"/>
<dbReference type="EC" id="4.2.1.150" evidence="6"/>
<evidence type="ECO:0000256" key="5">
    <source>
        <dbReference type="ARBA" id="ARBA00050624"/>
    </source>
</evidence>
<evidence type="ECO:0000256" key="6">
    <source>
        <dbReference type="ARBA" id="ARBA00067035"/>
    </source>
</evidence>
<evidence type="ECO:0000256" key="7">
    <source>
        <dbReference type="RuleBase" id="RU003707"/>
    </source>
</evidence>
<evidence type="ECO:0000256" key="1">
    <source>
        <dbReference type="ARBA" id="ARBA00005086"/>
    </source>
</evidence>
<reference evidence="8 9" key="2">
    <citation type="journal article" date="2010" name="Stand. Genomic Sci.">
        <title>Complete genome sequence of Syntrophothermus lipocalidus type strain (TGB-C1).</title>
        <authorList>
            <person name="Djao O.D."/>
            <person name="Zhang X."/>
            <person name="Lucas S."/>
            <person name="Lapidus A."/>
            <person name="Del Rio T.G."/>
            <person name="Nolan M."/>
            <person name="Tice H."/>
            <person name="Cheng J.F."/>
            <person name="Han C."/>
            <person name="Tapia R."/>
            <person name="Goodwin L."/>
            <person name="Pitluck S."/>
            <person name="Liolios K."/>
            <person name="Ivanova N."/>
            <person name="Mavromatis K."/>
            <person name="Mikhailova N."/>
            <person name="Ovchinnikova G."/>
            <person name="Pati A."/>
            <person name="Brambilla E."/>
            <person name="Chen A."/>
            <person name="Palaniappan K."/>
            <person name="Land M."/>
            <person name="Hauser L."/>
            <person name="Chang Y.J."/>
            <person name="Jeffries C.D."/>
            <person name="Rohde M."/>
            <person name="Sikorski J."/>
            <person name="Spring S."/>
            <person name="Goker M."/>
            <person name="Detter J.C."/>
            <person name="Woyke T."/>
            <person name="Bristow J."/>
            <person name="Eisen J.A."/>
            <person name="Markowitz V."/>
            <person name="Hugenholtz P."/>
            <person name="Kyrpides N.C."/>
            <person name="Klenk H.P."/>
        </authorList>
    </citation>
    <scope>NUCLEOTIDE SEQUENCE [LARGE SCALE GENOMIC DNA]</scope>
    <source>
        <strain evidence="9">DSM 12680 / TGB-C1</strain>
    </source>
</reference>
<dbReference type="InterPro" id="IPR029045">
    <property type="entry name" value="ClpP/crotonase-like_dom_sf"/>
</dbReference>
<evidence type="ECO:0000313" key="8">
    <source>
        <dbReference type="EMBL" id="ADI02740.1"/>
    </source>
</evidence>
<reference evidence="9" key="1">
    <citation type="journal article" date="2010" name="Stand. Genomic Sci.">
        <title>Complete genome sequence of Syntrophothermus lipocalidus type strain (TGB-C1T).</title>
        <authorList>
            <consortium name="US DOE Joint Genome Institute (JGI-PGF)"/>
            <person name="Djao O."/>
            <person name="Zhang X."/>
            <person name="Lucas S."/>
            <person name="Lapidus A."/>
            <person name="Glavina Del Rio T."/>
            <person name="Nolan M."/>
            <person name="Tice H."/>
            <person name="Cheng J."/>
            <person name="Han C."/>
            <person name="Tapia R."/>
            <person name="Goodwin L."/>
            <person name="Pitluck S."/>
            <person name="Liolios K."/>
            <person name="Ivanova N."/>
            <person name="Mavromatis K."/>
            <person name="Mikhailova N."/>
            <person name="Ovchinnikova G."/>
            <person name="Pati A."/>
            <person name="Brambilla E."/>
            <person name="Chen A."/>
            <person name="Palaniappan K."/>
            <person name="Land M."/>
            <person name="Hauser L."/>
            <person name="Chang Y."/>
            <person name="Jeffries C."/>
            <person name="Rohde M."/>
            <person name="Sikorski J."/>
            <person name="Spring S."/>
            <person name="Goker M."/>
            <person name="Detter J."/>
            <person name="Woyke T."/>
            <person name="Bristow J."/>
            <person name="Eisen J."/>
            <person name="Markowitz V."/>
            <person name="Hugenholtz P."/>
            <person name="Kyrpides N."/>
            <person name="Klenk H."/>
        </authorList>
    </citation>
    <scope>NUCLEOTIDE SEQUENCE [LARGE SCALE GENOMIC DNA]</scope>
    <source>
        <strain evidence="9">DSM 12680 / TGB-C1</strain>
    </source>
</reference>
<evidence type="ECO:0000256" key="2">
    <source>
        <dbReference type="ARBA" id="ARBA00005254"/>
    </source>
</evidence>
<dbReference type="SUPFAM" id="SSF52096">
    <property type="entry name" value="ClpP/crotonase"/>
    <property type="match status" value="1"/>
</dbReference>
<dbReference type="Pfam" id="PF00378">
    <property type="entry name" value="ECH_1"/>
    <property type="match status" value="1"/>
</dbReference>
<comment type="pathway">
    <text evidence="1">Lipid metabolism; butanoate metabolism.</text>
</comment>
<dbReference type="GO" id="GO:0018812">
    <property type="term" value="F:3-hydroxyacyl-CoA dehydratase activity"/>
    <property type="evidence" value="ECO:0007669"/>
    <property type="project" value="UniProtKB-EC"/>
</dbReference>
<sequence>MEFKTLLFEKDAGIGILTLNRPKQLNAINGEMLTELSNAMDNIAADDEVKVLIITGGEKVFAAGGDIAFMSGADSLTAESFIALCHQAFDKVANLEKPVIAAIAGMALGGGCELSLCCDIRICSENATFAQPEINLGIIPGAGGTQRLARLIGPGWCKYLTMLGDPIDADTALRLGLVAKVVPPDQLMTEAKKIAAKLAAKPPGALRVLKKAINYGMNVDLASGLAFEQKVFALLFSTQDQKEGMKAFMEKRKPVYKGR</sequence>
<dbReference type="GO" id="GO:0006635">
    <property type="term" value="P:fatty acid beta-oxidation"/>
    <property type="evidence" value="ECO:0007669"/>
    <property type="project" value="TreeGrafter"/>
</dbReference>
<dbReference type="STRING" id="643648.Slip_1989"/>
<protein>
    <recommendedName>
        <fullName evidence="6">short-chain-enoyl-CoA hydratase</fullName>
        <ecNumber evidence="6">4.2.1.150</ecNumber>
    </recommendedName>
</protein>
<dbReference type="InterPro" id="IPR001753">
    <property type="entry name" value="Enoyl-CoA_hydra/iso"/>
</dbReference>
<organism evidence="8 9">
    <name type="scientific">Syntrophothermus lipocalidus (strain DSM 12680 / TGB-C1)</name>
    <dbReference type="NCBI Taxonomy" id="643648"/>
    <lineage>
        <taxon>Bacteria</taxon>
        <taxon>Bacillati</taxon>
        <taxon>Bacillota</taxon>
        <taxon>Clostridia</taxon>
        <taxon>Eubacteriales</taxon>
        <taxon>Syntrophomonadaceae</taxon>
        <taxon>Syntrophothermus</taxon>
    </lineage>
</organism>
<dbReference type="PROSITE" id="PS00166">
    <property type="entry name" value="ENOYL_COA_HYDRATASE"/>
    <property type="match status" value="1"/>
</dbReference>
<dbReference type="InterPro" id="IPR014748">
    <property type="entry name" value="Enoyl-CoA_hydra_C"/>
</dbReference>
<dbReference type="Proteomes" id="UP000000378">
    <property type="component" value="Chromosome"/>
</dbReference>
<proteinExistence type="inferred from homology"/>
<dbReference type="OrthoDB" id="9775794at2"/>
<dbReference type="HOGENOM" id="CLU_009834_7_6_9"/>
<dbReference type="Gene3D" id="1.10.12.10">
    <property type="entry name" value="Lyase 2-enoyl-coa Hydratase, Chain A, domain 2"/>
    <property type="match status" value="1"/>
</dbReference>
<evidence type="ECO:0000256" key="4">
    <source>
        <dbReference type="ARBA" id="ARBA00023239"/>
    </source>
</evidence>
<dbReference type="Gene3D" id="3.90.226.10">
    <property type="entry name" value="2-enoyl-CoA Hydratase, Chain A, domain 1"/>
    <property type="match status" value="1"/>
</dbReference>
<evidence type="ECO:0000313" key="9">
    <source>
        <dbReference type="Proteomes" id="UP000000378"/>
    </source>
</evidence>
<dbReference type="FunFam" id="3.90.226.10:FF:000009">
    <property type="entry name" value="Carnitinyl-CoA dehydratase"/>
    <property type="match status" value="1"/>
</dbReference>
<dbReference type="CDD" id="cd06558">
    <property type="entry name" value="crotonase-like"/>
    <property type="match status" value="1"/>
</dbReference>
<dbReference type="InterPro" id="IPR018376">
    <property type="entry name" value="Enoyl-CoA_hyd/isom_CS"/>
</dbReference>
<comment type="subunit">
    <text evidence="3">Homotetramer.</text>
</comment>
<dbReference type="PANTHER" id="PTHR11941:SF54">
    <property type="entry name" value="ENOYL-COA HYDRATASE, MITOCHONDRIAL"/>
    <property type="match status" value="1"/>
</dbReference>
<name>D7CPW2_SYNLT</name>
<dbReference type="FunFam" id="1.10.12.10:FF:000001">
    <property type="entry name" value="Probable enoyl-CoA hydratase, mitochondrial"/>
    <property type="match status" value="1"/>
</dbReference>
<dbReference type="KEGG" id="slp:Slip_1989"/>
<dbReference type="PANTHER" id="PTHR11941">
    <property type="entry name" value="ENOYL-COA HYDRATASE-RELATED"/>
    <property type="match status" value="1"/>
</dbReference>
<keyword evidence="4 8" id="KW-0456">Lyase</keyword>
<dbReference type="EMBL" id="CP002048">
    <property type="protein sequence ID" value="ADI02740.1"/>
    <property type="molecule type" value="Genomic_DNA"/>
</dbReference>
<dbReference type="eggNOG" id="COG1024">
    <property type="taxonomic scope" value="Bacteria"/>
</dbReference>
<evidence type="ECO:0000256" key="3">
    <source>
        <dbReference type="ARBA" id="ARBA00011881"/>
    </source>
</evidence>
<dbReference type="RefSeq" id="WP_013176142.1">
    <property type="nucleotide sequence ID" value="NC_014220.1"/>
</dbReference>
<comment type="catalytic activity">
    <reaction evidence="5">
        <text>a short-chain (3S)-3-hydroxyacyl-CoA = a short-chain (2E)-enoyl-CoA + H2O</text>
        <dbReference type="Rhea" id="RHEA:52664"/>
        <dbReference type="ChEBI" id="CHEBI:15377"/>
        <dbReference type="ChEBI" id="CHEBI:87488"/>
        <dbReference type="ChEBI" id="CHEBI:136760"/>
        <dbReference type="EC" id="4.2.1.150"/>
    </reaction>
</comment>
<keyword evidence="9" id="KW-1185">Reference proteome</keyword>
<accession>D7CPW2</accession>
<comment type="similarity">
    <text evidence="2 7">Belongs to the enoyl-CoA hydratase/isomerase family.</text>
</comment>